<dbReference type="EMBL" id="MG063276">
    <property type="protein sequence ID" value="ATJ01131.1"/>
    <property type="molecule type" value="Genomic_DNA"/>
</dbReference>
<sequence length="299" mass="34487">MNRLFTLTLLSFFFMNAQCKSDAVEPSQEEEEIIEDVDNELTEKDTTDTTNEDTVIVTPDYDLPYVILNLNNWKLNAFEGELDNLEYVDRISDLANYSNEHWFYSSAEDWVTFKCYAGFPTSSGSGNPRTELRELESDGKTNSYWDGTKGSHQMEWEVNVEHLPSSGKLCFGQIHGPSDSYDDVIRVQFQGDKNQSEGDVRLKIMGWVTEENGDFSGDFIEGDWALDTVYRFRLIFENENLILYSILGEEQIEIYRFEGCGSTENYFKAGLYMQSMQNKPYNLEDYGQVSMSYLSVTHQ</sequence>
<dbReference type="GO" id="GO:0047491">
    <property type="term" value="F:poly(alpha-L-guluronate) lyase activity"/>
    <property type="evidence" value="ECO:0007669"/>
    <property type="project" value="UniProtKB-EC"/>
</dbReference>
<dbReference type="SMR" id="A0A291NNN1"/>
<dbReference type="Gene3D" id="2.60.120.200">
    <property type="match status" value="1"/>
</dbReference>
<dbReference type="EC" id="4.2.2.11" evidence="2"/>
<protein>
    <submittedName>
        <fullName evidence="2">Alginate lyase</fullName>
        <ecNumber evidence="2">4.2.2.11</ecNumber>
    </submittedName>
</protein>
<evidence type="ECO:0000259" key="1">
    <source>
        <dbReference type="Pfam" id="PF08787"/>
    </source>
</evidence>
<accession>A0A291NNN1</accession>
<dbReference type="InterPro" id="IPR014895">
    <property type="entry name" value="Alginate_lyase_2"/>
</dbReference>
<keyword evidence="2" id="KW-0456">Lyase</keyword>
<gene>
    <name evidence="2" type="primary">algB</name>
</gene>
<dbReference type="GO" id="GO:0004553">
    <property type="term" value="F:hydrolase activity, hydrolyzing O-glycosyl compounds"/>
    <property type="evidence" value="ECO:0007669"/>
    <property type="project" value="UniProtKB-ARBA"/>
</dbReference>
<dbReference type="GO" id="GO:0005975">
    <property type="term" value="P:carbohydrate metabolic process"/>
    <property type="evidence" value="ECO:0007669"/>
    <property type="project" value="UniProtKB-ARBA"/>
</dbReference>
<dbReference type="AlphaFoldDB" id="A0A291NNN1"/>
<proteinExistence type="predicted"/>
<organism evidence="2">
    <name type="scientific">Flammeovirga sp</name>
    <dbReference type="NCBI Taxonomy" id="1978526"/>
    <lineage>
        <taxon>Bacteria</taxon>
        <taxon>Pseudomonadati</taxon>
        <taxon>Bacteroidota</taxon>
        <taxon>Cytophagia</taxon>
        <taxon>Cytophagales</taxon>
        <taxon>Flammeovirgaceae</taxon>
        <taxon>Flammeovirga</taxon>
    </lineage>
</organism>
<dbReference type="Pfam" id="PF08787">
    <property type="entry name" value="Alginate_lyase2"/>
    <property type="match status" value="1"/>
</dbReference>
<name>A0A291NNN1_9BACT</name>
<evidence type="ECO:0000313" key="2">
    <source>
        <dbReference type="EMBL" id="ATJ01131.1"/>
    </source>
</evidence>
<reference evidence="2" key="1">
    <citation type="submission" date="2017-10" db="EMBL/GenBank/DDBJ databases">
        <title>Elucidation of action mode and substrate specificity of a novel alginate lyase from Flammeovirga sp. NJ-04.</title>
        <authorList>
            <person name="Zhu B."/>
        </authorList>
    </citation>
    <scope>NUCLEOTIDE SEQUENCE</scope>
    <source>
        <strain evidence="2">NJ-04</strain>
    </source>
</reference>
<dbReference type="InterPro" id="IPR013320">
    <property type="entry name" value="ConA-like_dom_sf"/>
</dbReference>
<feature type="domain" description="Alginate lyase 2" evidence="1">
    <location>
        <begin position="68"/>
        <end position="298"/>
    </location>
</feature>
<dbReference type="SUPFAM" id="SSF49899">
    <property type="entry name" value="Concanavalin A-like lectins/glucanases"/>
    <property type="match status" value="1"/>
</dbReference>